<dbReference type="OrthoDB" id="74360at2759"/>
<evidence type="ECO:0000256" key="2">
    <source>
        <dbReference type="ARBA" id="ARBA00022630"/>
    </source>
</evidence>
<evidence type="ECO:0000256" key="4">
    <source>
        <dbReference type="ARBA" id="ARBA00023002"/>
    </source>
</evidence>
<evidence type="ECO:0000256" key="3">
    <source>
        <dbReference type="ARBA" id="ARBA00022827"/>
    </source>
</evidence>
<reference evidence="6" key="1">
    <citation type="journal article" date="2020" name="Stud. Mycol.">
        <title>101 Dothideomycetes genomes: a test case for predicting lifestyles and emergence of pathogens.</title>
        <authorList>
            <person name="Haridas S."/>
            <person name="Albert R."/>
            <person name="Binder M."/>
            <person name="Bloem J."/>
            <person name="Labutti K."/>
            <person name="Salamov A."/>
            <person name="Andreopoulos B."/>
            <person name="Baker S."/>
            <person name="Barry K."/>
            <person name="Bills G."/>
            <person name="Bluhm B."/>
            <person name="Cannon C."/>
            <person name="Castanera R."/>
            <person name="Culley D."/>
            <person name="Daum C."/>
            <person name="Ezra D."/>
            <person name="Gonzalez J."/>
            <person name="Henrissat B."/>
            <person name="Kuo A."/>
            <person name="Liang C."/>
            <person name="Lipzen A."/>
            <person name="Lutzoni F."/>
            <person name="Magnuson J."/>
            <person name="Mondo S."/>
            <person name="Nolan M."/>
            <person name="Ohm R."/>
            <person name="Pangilinan J."/>
            <person name="Park H.-J."/>
            <person name="Ramirez L."/>
            <person name="Alfaro M."/>
            <person name="Sun H."/>
            <person name="Tritt A."/>
            <person name="Yoshinaga Y."/>
            <person name="Zwiers L.-H."/>
            <person name="Turgeon B."/>
            <person name="Goodwin S."/>
            <person name="Spatafora J."/>
            <person name="Crous P."/>
            <person name="Grigoriev I."/>
        </authorList>
    </citation>
    <scope>NUCLEOTIDE SEQUENCE</scope>
    <source>
        <strain evidence="6">CBS 207.26</strain>
    </source>
</reference>
<dbReference type="SUPFAM" id="SSF51905">
    <property type="entry name" value="FAD/NAD(P)-binding domain"/>
    <property type="match status" value="1"/>
</dbReference>
<dbReference type="Gene3D" id="3.50.50.60">
    <property type="entry name" value="FAD/NAD(P)-binding domain"/>
    <property type="match status" value="3"/>
</dbReference>
<feature type="region of interest" description="Disordered" evidence="5">
    <location>
        <begin position="456"/>
        <end position="478"/>
    </location>
</feature>
<dbReference type="AlphaFoldDB" id="A0A6A6EHW1"/>
<keyword evidence="2" id="KW-0285">Flavoprotein</keyword>
<feature type="region of interest" description="Disordered" evidence="5">
    <location>
        <begin position="260"/>
        <end position="280"/>
    </location>
</feature>
<keyword evidence="7" id="KW-1185">Reference proteome</keyword>
<accession>A0A6A6EHW1</accession>
<name>A0A6A6EHW1_9PEZI</name>
<keyword evidence="3" id="KW-0274">FAD</keyword>
<dbReference type="InterPro" id="IPR036188">
    <property type="entry name" value="FAD/NAD-bd_sf"/>
</dbReference>
<dbReference type="EMBL" id="ML994620">
    <property type="protein sequence ID" value="KAF2189456.1"/>
    <property type="molecule type" value="Genomic_DNA"/>
</dbReference>
<dbReference type="PANTHER" id="PTHR42877:SF2">
    <property type="entry name" value="FAD_NAD(P)-BINDING DOMAIN-CONTAINING PROTEIN"/>
    <property type="match status" value="1"/>
</dbReference>
<proteinExistence type="inferred from homology"/>
<evidence type="ECO:0000256" key="5">
    <source>
        <dbReference type="SAM" id="MobiDB-lite"/>
    </source>
</evidence>
<comment type="similarity">
    <text evidence="1">Belongs to the FAD-binding monooxygenase family.</text>
</comment>
<dbReference type="GO" id="GO:0050660">
    <property type="term" value="F:flavin adenine dinucleotide binding"/>
    <property type="evidence" value="ECO:0007669"/>
    <property type="project" value="InterPro"/>
</dbReference>
<dbReference type="GO" id="GO:0050661">
    <property type="term" value="F:NADP binding"/>
    <property type="evidence" value="ECO:0007669"/>
    <property type="project" value="InterPro"/>
</dbReference>
<evidence type="ECO:0000256" key="1">
    <source>
        <dbReference type="ARBA" id="ARBA00010139"/>
    </source>
</evidence>
<evidence type="ECO:0000313" key="6">
    <source>
        <dbReference type="EMBL" id="KAF2189456.1"/>
    </source>
</evidence>
<keyword evidence="4" id="KW-0560">Oxidoreductase</keyword>
<dbReference type="Pfam" id="PF00743">
    <property type="entry name" value="FMO-like"/>
    <property type="match status" value="1"/>
</dbReference>
<evidence type="ECO:0008006" key="8">
    <source>
        <dbReference type="Google" id="ProtNLM"/>
    </source>
</evidence>
<dbReference type="GO" id="GO:0004499">
    <property type="term" value="F:N,N-dimethylaniline monooxygenase activity"/>
    <property type="evidence" value="ECO:0007669"/>
    <property type="project" value="InterPro"/>
</dbReference>
<dbReference type="Proteomes" id="UP000800200">
    <property type="component" value="Unassembled WGS sequence"/>
</dbReference>
<protein>
    <recommendedName>
        <fullName evidence="8">FAD/NAD(P)-binding domain-containing protein</fullName>
    </recommendedName>
</protein>
<dbReference type="PANTHER" id="PTHR42877">
    <property type="entry name" value="L-ORNITHINE N(5)-MONOOXYGENASE-RELATED"/>
    <property type="match status" value="1"/>
</dbReference>
<organism evidence="6 7">
    <name type="scientific">Zopfia rhizophila CBS 207.26</name>
    <dbReference type="NCBI Taxonomy" id="1314779"/>
    <lineage>
        <taxon>Eukaryota</taxon>
        <taxon>Fungi</taxon>
        <taxon>Dikarya</taxon>
        <taxon>Ascomycota</taxon>
        <taxon>Pezizomycotina</taxon>
        <taxon>Dothideomycetes</taxon>
        <taxon>Dothideomycetes incertae sedis</taxon>
        <taxon>Zopfiaceae</taxon>
        <taxon>Zopfia</taxon>
    </lineage>
</organism>
<gene>
    <name evidence="6" type="ORF">K469DRAFT_736803</name>
</gene>
<dbReference type="InterPro" id="IPR051209">
    <property type="entry name" value="FAD-bind_Monooxygenase_sf"/>
</dbReference>
<evidence type="ECO:0000313" key="7">
    <source>
        <dbReference type="Proteomes" id="UP000800200"/>
    </source>
</evidence>
<dbReference type="InterPro" id="IPR020946">
    <property type="entry name" value="Flavin_mOase-like"/>
</dbReference>
<sequence length="502" mass="58220">MQNQPLRHPRKLRMVTIRGGISVMNLEYMIQRENKMDDAVECVIYEANYTLREPCDVPAHIYTFPFEPNPNWSAFYAGGQGIHDCSMRTAKEYNPYHDVKTSHRIVHAQFDEYDGIWNLKVQHKDQVFDDWCNILKWPDIKGLHDFKGLKVHSAVWNEEYDYSGKKIAIVGNGGSVIQIMPELAMNAKHVTKFIRNPTWITPGSSSVVIDGKVNKMYLEEEKRRFREEPEELKRHRKEIQYGRNKAFATVSLHKLMNRNVDQSPPIRKRLPGPKSTLQSNVANNAQPARQQKDLAAKLTSDWEVGCRRATTGPGYLETFTQPNASPFTTSTFSHHSCRYHDNRWNAPRLRHHRLPDRCDTTMCQWIPKIATEDIKYNVPTSEATEYFNTYGDEFMDRLVWTGGCRSWYKNNRVDGWVTAVWQESAIGYKECLDGLRPEDFRTMWTRNRFKWLGNGKTRIEGETGSPEAANSVQDREREHGLQAELAPSSRARTHLQLIVQSL</sequence>